<accession>A0ABW2LAY7</accession>
<feature type="domain" description="Transposase IS801/IS1294" evidence="1">
    <location>
        <begin position="140"/>
        <end position="315"/>
    </location>
</feature>
<comment type="caution">
    <text evidence="3">The sequence shown here is derived from an EMBL/GenBank/DDBJ whole genome shotgun (WGS) entry which is preliminary data.</text>
</comment>
<evidence type="ECO:0000259" key="2">
    <source>
        <dbReference type="Pfam" id="PF14319"/>
    </source>
</evidence>
<dbReference type="Proteomes" id="UP001596472">
    <property type="component" value="Unassembled WGS sequence"/>
</dbReference>
<dbReference type="PANTHER" id="PTHR37023">
    <property type="entry name" value="TRANSPOSASE"/>
    <property type="match status" value="1"/>
</dbReference>
<gene>
    <name evidence="3" type="ORF">ACFQY0_15680</name>
</gene>
<proteinExistence type="predicted"/>
<dbReference type="InterPro" id="IPR007069">
    <property type="entry name" value="Transposase_32"/>
</dbReference>
<dbReference type="Pfam" id="PF14319">
    <property type="entry name" value="Zn_Tnp_IS91"/>
    <property type="match status" value="1"/>
</dbReference>
<reference evidence="4" key="1">
    <citation type="journal article" date="2019" name="Int. J. Syst. Evol. Microbiol.">
        <title>The Global Catalogue of Microorganisms (GCM) 10K type strain sequencing project: providing services to taxonomists for standard genome sequencing and annotation.</title>
        <authorList>
            <consortium name="The Broad Institute Genomics Platform"/>
            <consortium name="The Broad Institute Genome Sequencing Center for Infectious Disease"/>
            <person name="Wu L."/>
            <person name="Ma J."/>
        </authorList>
    </citation>
    <scope>NUCLEOTIDE SEQUENCE [LARGE SCALE GENOMIC DNA]</scope>
    <source>
        <strain evidence="4">CGMCC 4.1467</strain>
    </source>
</reference>
<evidence type="ECO:0000259" key="1">
    <source>
        <dbReference type="Pfam" id="PF04986"/>
    </source>
</evidence>
<keyword evidence="4" id="KW-1185">Reference proteome</keyword>
<organism evidence="3 4">
    <name type="scientific">Haloferula chungangensis</name>
    <dbReference type="NCBI Taxonomy" id="1048331"/>
    <lineage>
        <taxon>Bacteria</taxon>
        <taxon>Pseudomonadati</taxon>
        <taxon>Verrucomicrobiota</taxon>
        <taxon>Verrucomicrobiia</taxon>
        <taxon>Verrucomicrobiales</taxon>
        <taxon>Verrucomicrobiaceae</taxon>
        <taxon>Haloferula</taxon>
    </lineage>
</organism>
<protein>
    <submittedName>
        <fullName evidence="3">Transposase</fullName>
    </submittedName>
</protein>
<name>A0ABW2LAY7_9BACT</name>
<evidence type="ECO:0000313" key="3">
    <source>
        <dbReference type="EMBL" id="MFC7338636.1"/>
    </source>
</evidence>
<feature type="domain" description="Transposase zinc-binding" evidence="2">
    <location>
        <begin position="10"/>
        <end position="99"/>
    </location>
</feature>
<dbReference type="PANTHER" id="PTHR37023:SF1">
    <property type="entry name" value="ISSOD25 TRANSPOSASE TNPA_ISSOD25"/>
    <property type="match status" value="1"/>
</dbReference>
<dbReference type="InterPro" id="IPR026889">
    <property type="entry name" value="Zn_Tnp"/>
</dbReference>
<dbReference type="RefSeq" id="WP_379714192.1">
    <property type="nucleotide sequence ID" value="NZ_JBHTBS010000008.1"/>
</dbReference>
<dbReference type="Pfam" id="PF04986">
    <property type="entry name" value="Y2_Tnp"/>
    <property type="match status" value="1"/>
</dbReference>
<evidence type="ECO:0000313" key="4">
    <source>
        <dbReference type="Proteomes" id="UP001596472"/>
    </source>
</evidence>
<dbReference type="EMBL" id="JBHTBS010000008">
    <property type="protein sequence ID" value="MFC7338636.1"/>
    <property type="molecule type" value="Genomic_DNA"/>
</dbReference>
<sequence length="373" mass="42690">MALDLAELLGEHWEDYARAHRQHLCAAHYRAVQRVLACRTPEMGGRIYRCGGCEKNHYAYHSCNHRSCPRCGALDQQIWTAKQEARLLPVPYFLITFTIPEELRTLCQQHPKTFYDLILQESAAALQDIVGTKYHGAQCGFTSVLHTWDRKIGHHPHVHIIIPGIAFNAATRQLVHPASNKFLVHFRPLAQRFRSRLHSALKADHPEICQQLSPKQRHVLSPAKTWNVQLQPAGQGKTALRYLSRYVQRSAFGAKRLLGYDAHGKVLLLWTCSSTKRTSVMTLHPHEFIRRWLLHVLPKGFTRIRHYGFLASAARKKRLFIRLKLGQLGEPLPELPETAPFTCESCGGELTFLREIAPIRLMRGPPRKQLVRS</sequence>